<keyword evidence="13" id="KW-1185">Reference proteome</keyword>
<feature type="modified residue" description="4-aspartylphosphate" evidence="8">
    <location>
        <position position="53"/>
    </location>
</feature>
<keyword evidence="5 9" id="KW-0238">DNA-binding</keyword>
<evidence type="ECO:0000259" key="10">
    <source>
        <dbReference type="PROSITE" id="PS50110"/>
    </source>
</evidence>
<dbReference type="InterPro" id="IPR036388">
    <property type="entry name" value="WH-like_DNA-bd_sf"/>
</dbReference>
<evidence type="ECO:0000256" key="2">
    <source>
        <dbReference type="ARBA" id="ARBA00022553"/>
    </source>
</evidence>
<dbReference type="FunFam" id="3.40.50.2300:FF:000001">
    <property type="entry name" value="DNA-binding response regulator PhoB"/>
    <property type="match status" value="1"/>
</dbReference>
<keyword evidence="4" id="KW-0805">Transcription regulation</keyword>
<evidence type="ECO:0000256" key="6">
    <source>
        <dbReference type="ARBA" id="ARBA00023163"/>
    </source>
</evidence>
<feature type="domain" description="OmpR/PhoB-type" evidence="11">
    <location>
        <begin position="129"/>
        <end position="228"/>
    </location>
</feature>
<dbReference type="SUPFAM" id="SSF46894">
    <property type="entry name" value="C-terminal effector domain of the bipartite response regulators"/>
    <property type="match status" value="1"/>
</dbReference>
<dbReference type="CDD" id="cd00383">
    <property type="entry name" value="trans_reg_C"/>
    <property type="match status" value="1"/>
</dbReference>
<evidence type="ECO:0000259" key="11">
    <source>
        <dbReference type="PROSITE" id="PS51755"/>
    </source>
</evidence>
<dbReference type="Gene3D" id="3.40.50.2300">
    <property type="match status" value="1"/>
</dbReference>
<proteinExistence type="predicted"/>
<evidence type="ECO:0000313" key="13">
    <source>
        <dbReference type="Proteomes" id="UP000046155"/>
    </source>
</evidence>
<dbReference type="SMART" id="SM00862">
    <property type="entry name" value="Trans_reg_C"/>
    <property type="match status" value="1"/>
</dbReference>
<comment type="function">
    <text evidence="7">May play the central regulatory role in sporulation. It may be an element of the effector pathway responsible for the activation of sporulation genes in response to nutritional stress. Spo0A may act in concert with spo0H (a sigma factor) to control the expression of some genes that are critical to the sporulation process.</text>
</comment>
<dbReference type="CDD" id="cd19937">
    <property type="entry name" value="REC_OmpR_BsPhoP-like"/>
    <property type="match status" value="1"/>
</dbReference>
<evidence type="ECO:0000256" key="5">
    <source>
        <dbReference type="ARBA" id="ARBA00023125"/>
    </source>
</evidence>
<dbReference type="GO" id="GO:0006355">
    <property type="term" value="P:regulation of DNA-templated transcription"/>
    <property type="evidence" value="ECO:0007669"/>
    <property type="project" value="InterPro"/>
</dbReference>
<dbReference type="Pfam" id="PF00072">
    <property type="entry name" value="Response_reg"/>
    <property type="match status" value="1"/>
</dbReference>
<keyword evidence="2 8" id="KW-0597">Phosphoprotein</keyword>
<dbReference type="GO" id="GO:0000156">
    <property type="term" value="F:phosphorelay response regulator activity"/>
    <property type="evidence" value="ECO:0007669"/>
    <property type="project" value="TreeGrafter"/>
</dbReference>
<dbReference type="OrthoDB" id="152576at2"/>
<dbReference type="Proteomes" id="UP000046155">
    <property type="component" value="Unassembled WGS sequence"/>
</dbReference>
<dbReference type="Gene3D" id="6.10.250.690">
    <property type="match status" value="1"/>
</dbReference>
<dbReference type="PROSITE" id="PS50110">
    <property type="entry name" value="RESPONSE_REGULATORY"/>
    <property type="match status" value="1"/>
</dbReference>
<dbReference type="Pfam" id="PF00486">
    <property type="entry name" value="Trans_reg_C"/>
    <property type="match status" value="1"/>
</dbReference>
<dbReference type="InterPro" id="IPR016032">
    <property type="entry name" value="Sig_transdc_resp-reg_C-effctor"/>
</dbReference>
<evidence type="ECO:0000256" key="3">
    <source>
        <dbReference type="ARBA" id="ARBA00023012"/>
    </source>
</evidence>
<organism evidence="12 13">
    <name type="scientific">Syntrophaceticus schinkii</name>
    <dbReference type="NCBI Taxonomy" id="499207"/>
    <lineage>
        <taxon>Bacteria</taxon>
        <taxon>Bacillati</taxon>
        <taxon>Bacillota</taxon>
        <taxon>Clostridia</taxon>
        <taxon>Thermoanaerobacterales</taxon>
        <taxon>Thermoanaerobacterales Family III. Incertae Sedis</taxon>
        <taxon>Syntrophaceticus</taxon>
    </lineage>
</organism>
<dbReference type="RefSeq" id="WP_044666073.1">
    <property type="nucleotide sequence ID" value="NZ_CDRZ01000280.1"/>
</dbReference>
<dbReference type="InterPro" id="IPR039420">
    <property type="entry name" value="WalR-like"/>
</dbReference>
<dbReference type="PROSITE" id="PS51755">
    <property type="entry name" value="OMPR_PHOB"/>
    <property type="match status" value="1"/>
</dbReference>
<evidence type="ECO:0000313" key="12">
    <source>
        <dbReference type="EMBL" id="CEO90292.1"/>
    </source>
</evidence>
<dbReference type="GO" id="GO:0000976">
    <property type="term" value="F:transcription cis-regulatory region binding"/>
    <property type="evidence" value="ECO:0007669"/>
    <property type="project" value="TreeGrafter"/>
</dbReference>
<reference evidence="13" key="1">
    <citation type="submission" date="2015-01" db="EMBL/GenBank/DDBJ databases">
        <authorList>
            <person name="Manzoor Shahid"/>
            <person name="Zubair Saima"/>
        </authorList>
    </citation>
    <scope>NUCLEOTIDE SEQUENCE [LARGE SCALE GENOMIC DNA]</scope>
    <source>
        <strain evidence="13">Sp3</strain>
    </source>
</reference>
<dbReference type="InterPro" id="IPR011006">
    <property type="entry name" value="CheY-like_superfamily"/>
</dbReference>
<dbReference type="FunFam" id="1.10.10.10:FF:000018">
    <property type="entry name" value="DNA-binding response regulator ResD"/>
    <property type="match status" value="1"/>
</dbReference>
<dbReference type="SMART" id="SM00448">
    <property type="entry name" value="REC"/>
    <property type="match status" value="1"/>
</dbReference>
<dbReference type="GO" id="GO:0005829">
    <property type="term" value="C:cytosol"/>
    <property type="evidence" value="ECO:0007669"/>
    <property type="project" value="TreeGrafter"/>
</dbReference>
<gene>
    <name evidence="12" type="primary">phoP</name>
    <name evidence="12" type="ORF">SSCH_80014</name>
</gene>
<keyword evidence="6" id="KW-0804">Transcription</keyword>
<dbReference type="SUPFAM" id="SSF52172">
    <property type="entry name" value="CheY-like"/>
    <property type="match status" value="1"/>
</dbReference>
<feature type="DNA-binding region" description="OmpR/PhoB-type" evidence="9">
    <location>
        <begin position="129"/>
        <end position="228"/>
    </location>
</feature>
<dbReference type="Gene3D" id="1.10.10.10">
    <property type="entry name" value="Winged helix-like DNA-binding domain superfamily/Winged helix DNA-binding domain"/>
    <property type="match status" value="1"/>
</dbReference>
<sequence length="238" mass="27288">MSPRILVVDDEEAIVKLVSYNLQKEGFDTLAAVDGREAWEIIRQEKPDLIVLDIMMPEMDGFALCRLLRQEKILTPILMLTAKDEEIDKVLGLELGADDYLTKPFSPRELVARVKAILRRTDQRKPSEEGPLTFGDMVIYPGKYEVQRGGKDVELTPREFELLLFLCRNAGLVLSREHILERVWDYDYYGDTRVVDVHIRHLREKIEIDPGSPVYIKTVRGVGYKFQQPDGLTGSPLD</sequence>
<dbReference type="InterPro" id="IPR001867">
    <property type="entry name" value="OmpR/PhoB-type_DNA-bd"/>
</dbReference>
<dbReference type="AlphaFoldDB" id="A0A0B7MRK8"/>
<evidence type="ECO:0000256" key="1">
    <source>
        <dbReference type="ARBA" id="ARBA00018672"/>
    </source>
</evidence>
<dbReference type="EMBL" id="CDRZ01000280">
    <property type="protein sequence ID" value="CEO90292.1"/>
    <property type="molecule type" value="Genomic_DNA"/>
</dbReference>
<protein>
    <recommendedName>
        <fullName evidence="1">Stage 0 sporulation protein A homolog</fullName>
    </recommendedName>
</protein>
<dbReference type="GO" id="GO:0032993">
    <property type="term" value="C:protein-DNA complex"/>
    <property type="evidence" value="ECO:0007669"/>
    <property type="project" value="TreeGrafter"/>
</dbReference>
<evidence type="ECO:0000256" key="7">
    <source>
        <dbReference type="ARBA" id="ARBA00024867"/>
    </source>
</evidence>
<evidence type="ECO:0000256" key="8">
    <source>
        <dbReference type="PROSITE-ProRule" id="PRU00169"/>
    </source>
</evidence>
<keyword evidence="3" id="KW-0902">Two-component regulatory system</keyword>
<dbReference type="PANTHER" id="PTHR48111">
    <property type="entry name" value="REGULATOR OF RPOS"/>
    <property type="match status" value="1"/>
</dbReference>
<dbReference type="PANTHER" id="PTHR48111:SF73">
    <property type="entry name" value="ALKALINE PHOSPHATASE SYNTHESIS TRANSCRIPTIONAL REGULATORY PROTEIN PHOP"/>
    <property type="match status" value="1"/>
</dbReference>
<dbReference type="InterPro" id="IPR001789">
    <property type="entry name" value="Sig_transdc_resp-reg_receiver"/>
</dbReference>
<evidence type="ECO:0000256" key="4">
    <source>
        <dbReference type="ARBA" id="ARBA00023015"/>
    </source>
</evidence>
<accession>A0A0B7MRK8</accession>
<evidence type="ECO:0000256" key="9">
    <source>
        <dbReference type="PROSITE-ProRule" id="PRU01091"/>
    </source>
</evidence>
<feature type="domain" description="Response regulatory" evidence="10">
    <location>
        <begin position="4"/>
        <end position="118"/>
    </location>
</feature>
<name>A0A0B7MRK8_9FIRM</name>